<evidence type="ECO:0000256" key="4">
    <source>
        <dbReference type="ARBA" id="ARBA00022723"/>
    </source>
</evidence>
<evidence type="ECO:0000259" key="10">
    <source>
        <dbReference type="PROSITE" id="PS51296"/>
    </source>
</evidence>
<keyword evidence="7" id="KW-1015">Disulfide bond</keyword>
<evidence type="ECO:0000313" key="12">
    <source>
        <dbReference type="Proteomes" id="UP001501771"/>
    </source>
</evidence>
<evidence type="ECO:0000256" key="5">
    <source>
        <dbReference type="ARBA" id="ARBA00023004"/>
    </source>
</evidence>
<feature type="domain" description="Rieske" evidence="10">
    <location>
        <begin position="52"/>
        <end position="144"/>
    </location>
</feature>
<name>A0ABN3A1F4_9ACTN</name>
<dbReference type="Proteomes" id="UP001501771">
    <property type="component" value="Unassembled WGS sequence"/>
</dbReference>
<dbReference type="InterPro" id="IPR014349">
    <property type="entry name" value="Rieske_Fe-S_prot"/>
</dbReference>
<reference evidence="11 12" key="1">
    <citation type="journal article" date="2019" name="Int. J. Syst. Evol. Microbiol.">
        <title>The Global Catalogue of Microorganisms (GCM) 10K type strain sequencing project: providing services to taxonomists for standard genome sequencing and annotation.</title>
        <authorList>
            <consortium name="The Broad Institute Genomics Platform"/>
            <consortium name="The Broad Institute Genome Sequencing Center for Infectious Disease"/>
            <person name="Wu L."/>
            <person name="Ma J."/>
        </authorList>
    </citation>
    <scope>NUCLEOTIDE SEQUENCE [LARGE SCALE GENOMIC DNA]</scope>
    <source>
        <strain evidence="11 12">JCM 16022</strain>
    </source>
</reference>
<evidence type="ECO:0000256" key="2">
    <source>
        <dbReference type="ARBA" id="ARBA00015816"/>
    </source>
</evidence>
<evidence type="ECO:0000256" key="8">
    <source>
        <dbReference type="ARBA" id="ARBA00029586"/>
    </source>
</evidence>
<sequence>MSEDRTGKPGMEVGRRQALAGAATVGLGLPLLAACGGGGSSSDTSSSAPAGTDLGAAADIPVGGGAVFADQKVVVTQPTQGDFKGFSAICTHQGCVVANVADGTINCPCHGSHFSIEDGSVESGPAPSPLKEVPVTIKGGEVRLA</sequence>
<evidence type="ECO:0000313" key="11">
    <source>
        <dbReference type="EMBL" id="GAA2151224.1"/>
    </source>
</evidence>
<evidence type="ECO:0000256" key="1">
    <source>
        <dbReference type="ARBA" id="ARBA00002494"/>
    </source>
</evidence>
<dbReference type="RefSeq" id="WP_344154684.1">
    <property type="nucleotide sequence ID" value="NZ_BAAAQR010000011.1"/>
</dbReference>
<dbReference type="PRINTS" id="PR00162">
    <property type="entry name" value="RIESKE"/>
</dbReference>
<comment type="cofactor">
    <cofactor evidence="9">
        <name>[2Fe-2S] cluster</name>
        <dbReference type="ChEBI" id="CHEBI:190135"/>
    </cofactor>
</comment>
<gene>
    <name evidence="11" type="ORF">GCM10009844_33110</name>
</gene>
<dbReference type="Gene3D" id="2.102.10.10">
    <property type="entry name" value="Rieske [2Fe-2S] iron-sulphur domain"/>
    <property type="match status" value="1"/>
</dbReference>
<evidence type="ECO:0000256" key="7">
    <source>
        <dbReference type="ARBA" id="ARBA00023157"/>
    </source>
</evidence>
<evidence type="ECO:0000256" key="6">
    <source>
        <dbReference type="ARBA" id="ARBA00023014"/>
    </source>
</evidence>
<keyword evidence="4" id="KW-0479">Metal-binding</keyword>
<dbReference type="InterPro" id="IPR036922">
    <property type="entry name" value="Rieske_2Fe-2S_sf"/>
</dbReference>
<evidence type="ECO:0000256" key="9">
    <source>
        <dbReference type="ARBA" id="ARBA00034078"/>
    </source>
</evidence>
<keyword evidence="3" id="KW-0001">2Fe-2S</keyword>
<keyword evidence="5" id="KW-0408">Iron</keyword>
<proteinExistence type="predicted"/>
<dbReference type="InterPro" id="IPR017941">
    <property type="entry name" value="Rieske_2Fe-2S"/>
</dbReference>
<dbReference type="PROSITE" id="PS51318">
    <property type="entry name" value="TAT"/>
    <property type="match status" value="1"/>
</dbReference>
<dbReference type="EMBL" id="BAAAQR010000011">
    <property type="protein sequence ID" value="GAA2151224.1"/>
    <property type="molecule type" value="Genomic_DNA"/>
</dbReference>
<protein>
    <recommendedName>
        <fullName evidence="2">Cytochrome bc1 complex Rieske iron-sulfur subunit</fullName>
    </recommendedName>
    <alternativeName>
        <fullName evidence="8">Cytochrome bc1 reductase complex subunit QcrA</fullName>
    </alternativeName>
</protein>
<keyword evidence="12" id="KW-1185">Reference proteome</keyword>
<dbReference type="Pfam" id="PF00355">
    <property type="entry name" value="Rieske"/>
    <property type="match status" value="1"/>
</dbReference>
<keyword evidence="6" id="KW-0411">Iron-sulfur</keyword>
<accession>A0ABN3A1F4</accession>
<dbReference type="PROSITE" id="PS51296">
    <property type="entry name" value="RIESKE"/>
    <property type="match status" value="1"/>
</dbReference>
<dbReference type="InterPro" id="IPR005805">
    <property type="entry name" value="Rieske_Fe-S_prot_C"/>
</dbReference>
<comment type="caution">
    <text evidence="11">The sequence shown here is derived from an EMBL/GenBank/DDBJ whole genome shotgun (WGS) entry which is preliminary data.</text>
</comment>
<organism evidence="11 12">
    <name type="scientific">Nocardioides koreensis</name>
    <dbReference type="NCBI Taxonomy" id="433651"/>
    <lineage>
        <taxon>Bacteria</taxon>
        <taxon>Bacillati</taxon>
        <taxon>Actinomycetota</taxon>
        <taxon>Actinomycetes</taxon>
        <taxon>Propionibacteriales</taxon>
        <taxon>Nocardioidaceae</taxon>
        <taxon>Nocardioides</taxon>
    </lineage>
</organism>
<dbReference type="SUPFAM" id="SSF50022">
    <property type="entry name" value="ISP domain"/>
    <property type="match status" value="1"/>
</dbReference>
<evidence type="ECO:0000256" key="3">
    <source>
        <dbReference type="ARBA" id="ARBA00022714"/>
    </source>
</evidence>
<dbReference type="PROSITE" id="PS51257">
    <property type="entry name" value="PROKAR_LIPOPROTEIN"/>
    <property type="match status" value="1"/>
</dbReference>
<dbReference type="PANTHER" id="PTHR10134">
    <property type="entry name" value="CYTOCHROME B-C1 COMPLEX SUBUNIT RIESKE, MITOCHONDRIAL"/>
    <property type="match status" value="1"/>
</dbReference>
<dbReference type="InterPro" id="IPR006311">
    <property type="entry name" value="TAT_signal"/>
</dbReference>
<comment type="function">
    <text evidence="1">Iron-sulfur subunit of the cytochrome bc1 complex, an essential component of the respiratory electron transport chain required for ATP synthesis. The bc1 complex catalyzes the oxidation of menaquinol and the reduction of cytochrome c in the respiratory chain. The bc1 complex operates through a Q-cycle mechanism that couples electron transfer to generation of the proton gradient that drives ATP synthesis.</text>
</comment>
<dbReference type="CDD" id="cd03467">
    <property type="entry name" value="Rieske"/>
    <property type="match status" value="1"/>
</dbReference>